<feature type="transmembrane region" description="Helical" evidence="1">
    <location>
        <begin position="47"/>
        <end position="66"/>
    </location>
</feature>
<dbReference type="EMBL" id="JBHTIZ010000016">
    <property type="protein sequence ID" value="MFD0984150.1"/>
    <property type="molecule type" value="Genomic_DNA"/>
</dbReference>
<comment type="caution">
    <text evidence="2">The sequence shown here is derived from an EMBL/GenBank/DDBJ whole genome shotgun (WGS) entry which is preliminary data.</text>
</comment>
<gene>
    <name evidence="2" type="ORF">ACFQ0S_06610</name>
</gene>
<keyword evidence="3" id="KW-1185">Reference proteome</keyword>
<dbReference type="RefSeq" id="WP_379759809.1">
    <property type="nucleotide sequence ID" value="NZ_JBHSYB010000068.1"/>
</dbReference>
<keyword evidence="1" id="KW-0472">Membrane</keyword>
<evidence type="ECO:0000313" key="3">
    <source>
        <dbReference type="Proteomes" id="UP001597051"/>
    </source>
</evidence>
<evidence type="ECO:0008006" key="4">
    <source>
        <dbReference type="Google" id="ProtNLM"/>
    </source>
</evidence>
<proteinExistence type="predicted"/>
<evidence type="ECO:0000313" key="2">
    <source>
        <dbReference type="EMBL" id="MFD0984150.1"/>
    </source>
</evidence>
<evidence type="ECO:0000256" key="1">
    <source>
        <dbReference type="SAM" id="Phobius"/>
    </source>
</evidence>
<name>A0ABW3J124_9FLAO</name>
<dbReference type="Proteomes" id="UP001597051">
    <property type="component" value="Unassembled WGS sequence"/>
</dbReference>
<reference evidence="3" key="1">
    <citation type="journal article" date="2019" name="Int. J. Syst. Evol. Microbiol.">
        <title>The Global Catalogue of Microorganisms (GCM) 10K type strain sequencing project: providing services to taxonomists for standard genome sequencing and annotation.</title>
        <authorList>
            <consortium name="The Broad Institute Genomics Platform"/>
            <consortium name="The Broad Institute Genome Sequencing Center for Infectious Disease"/>
            <person name="Wu L."/>
            <person name="Ma J."/>
        </authorList>
    </citation>
    <scope>NUCLEOTIDE SEQUENCE [LARGE SCALE GENOMIC DNA]</scope>
    <source>
        <strain evidence="3">CECT 7649</strain>
    </source>
</reference>
<protein>
    <recommendedName>
        <fullName evidence="4">Anti-sigma factor</fullName>
    </recommendedName>
</protein>
<keyword evidence="1" id="KW-1133">Transmembrane helix</keyword>
<organism evidence="2 3">
    <name type="scientific">Flavobacterium myungsuense</name>
    <dbReference type="NCBI Taxonomy" id="651823"/>
    <lineage>
        <taxon>Bacteria</taxon>
        <taxon>Pseudomonadati</taxon>
        <taxon>Bacteroidota</taxon>
        <taxon>Flavobacteriia</taxon>
        <taxon>Flavobacteriales</taxon>
        <taxon>Flavobacteriaceae</taxon>
        <taxon>Flavobacterium</taxon>
    </lineage>
</organism>
<accession>A0ABW3J124</accession>
<keyword evidence="1" id="KW-0812">Transmembrane</keyword>
<sequence length="234" mass="26851">MEPNKLENQFKEKLNLREIKPTKMAWDRLDAMLTITEEKKPKRNYDWMYFAASIIGFVFIGILFFSQTEELVDVKRNEVVLDNKKITKPSENTIQKQTETNLSPSISSSSIVEVSELKKVKNNSKETKIINSKQNQVAQNRIPKSQNPTLITHNQKFEQLNSLNQNTVKVDELLTVVENPSKNEIQKSAVKVDANNLLSQVDGELELSFREKVINTIGKNYKTVKVALANRNQE</sequence>